<protein>
    <submittedName>
        <fullName evidence="2">Molybdenum ABC transporter substrate-binding protein</fullName>
    </submittedName>
</protein>
<accession>A0A2X3ETH9</accession>
<evidence type="ECO:0000256" key="1">
    <source>
        <dbReference type="SAM" id="SignalP"/>
    </source>
</evidence>
<keyword evidence="1" id="KW-0732">Signal</keyword>
<sequence length="92" mass="9646">MAGSWLRGVVGVSLTLCVAGQALAAEGKVTVFAAASLTNAMQDIAQAYKKEKKRRGRVVVCLVFDAGAADRSGCASGPVYLRRSEMDGLRGR</sequence>
<evidence type="ECO:0000313" key="2">
    <source>
        <dbReference type="EMBL" id="SQC38544.1"/>
    </source>
</evidence>
<organism evidence="2 3">
    <name type="scientific">Klebsiella pneumoniae</name>
    <dbReference type="NCBI Taxonomy" id="573"/>
    <lineage>
        <taxon>Bacteria</taxon>
        <taxon>Pseudomonadati</taxon>
        <taxon>Pseudomonadota</taxon>
        <taxon>Gammaproteobacteria</taxon>
        <taxon>Enterobacterales</taxon>
        <taxon>Enterobacteriaceae</taxon>
        <taxon>Klebsiella/Raoultella group</taxon>
        <taxon>Klebsiella</taxon>
        <taxon>Klebsiella pneumoniae complex</taxon>
    </lineage>
</organism>
<reference evidence="2 3" key="1">
    <citation type="submission" date="2018-06" db="EMBL/GenBank/DDBJ databases">
        <authorList>
            <consortium name="Pathogen Informatics"/>
            <person name="Doyle S."/>
        </authorList>
    </citation>
    <scope>NUCLEOTIDE SEQUENCE [LARGE SCALE GENOMIC DNA]</scope>
    <source>
        <strain evidence="2 3">NCTC9128</strain>
    </source>
</reference>
<feature type="signal peptide" evidence="1">
    <location>
        <begin position="1"/>
        <end position="24"/>
    </location>
</feature>
<dbReference type="AlphaFoldDB" id="A0A2X3ETH9"/>
<name>A0A2X3ETH9_KLEPN</name>
<feature type="chain" id="PRO_5015981312" evidence="1">
    <location>
        <begin position="25"/>
        <end position="92"/>
    </location>
</feature>
<evidence type="ECO:0000313" key="3">
    <source>
        <dbReference type="Proteomes" id="UP000251088"/>
    </source>
</evidence>
<dbReference type="Gene3D" id="3.40.190.10">
    <property type="entry name" value="Periplasmic binding protein-like II"/>
    <property type="match status" value="1"/>
</dbReference>
<dbReference type="EMBL" id="UAWN01000013">
    <property type="protein sequence ID" value="SQC38544.1"/>
    <property type="molecule type" value="Genomic_DNA"/>
</dbReference>
<dbReference type="Proteomes" id="UP000251088">
    <property type="component" value="Unassembled WGS sequence"/>
</dbReference>
<proteinExistence type="predicted"/>
<gene>
    <name evidence="2" type="primary">modA_1</name>
    <name evidence="2" type="ORF">NCTC9128_04683</name>
</gene>